<feature type="domain" description="tRNA synthetases class I catalytic" evidence="12">
    <location>
        <begin position="116"/>
        <end position="440"/>
    </location>
</feature>
<dbReference type="EC" id="6.1.1.16" evidence="2"/>
<evidence type="ECO:0000259" key="12">
    <source>
        <dbReference type="Pfam" id="PF01406"/>
    </source>
</evidence>
<feature type="domain" description="Cysteinyl-tRNA ligase anticodon binding" evidence="13">
    <location>
        <begin position="582"/>
        <end position="617"/>
    </location>
</feature>
<dbReference type="PANTHER" id="PTHR10890:SF25">
    <property type="entry name" value="CYSTEINE--TRNA LIGASE, CHLOROPLASTIC_MITOCHONDRIAL"/>
    <property type="match status" value="1"/>
</dbReference>
<dbReference type="Pfam" id="PF23493">
    <property type="entry name" value="CysS_C"/>
    <property type="match status" value="1"/>
</dbReference>
<accession>A0A830HEM3</accession>
<dbReference type="AlphaFoldDB" id="A0A830HEM3"/>
<evidence type="ECO:0000256" key="11">
    <source>
        <dbReference type="SAM" id="MobiDB-lite"/>
    </source>
</evidence>
<protein>
    <recommendedName>
        <fullName evidence="2">cysteine--tRNA ligase</fullName>
        <ecNumber evidence="2">6.1.1.16</ecNumber>
    </recommendedName>
    <alternativeName>
        <fullName evidence="10">Cysteinyl-tRNA synthetase</fullName>
    </alternativeName>
</protein>
<gene>
    <name evidence="14" type="ORF">PPROV_000456300</name>
</gene>
<dbReference type="InterPro" id="IPR032678">
    <property type="entry name" value="tRNA-synt_1_cat_dom"/>
</dbReference>
<reference evidence="14" key="1">
    <citation type="submission" date="2020-10" db="EMBL/GenBank/DDBJ databases">
        <title>Unveiling of a novel bifunctional photoreceptor, Dualchrome1, isolated from a cosmopolitan green alga.</title>
        <authorList>
            <person name="Suzuki S."/>
            <person name="Kawachi M."/>
        </authorList>
    </citation>
    <scope>NUCLEOTIDE SEQUENCE</scope>
    <source>
        <strain evidence="14">NIES 2893</strain>
    </source>
</reference>
<keyword evidence="9" id="KW-0030">Aminoacyl-tRNA synthetase</keyword>
<dbReference type="SUPFAM" id="SSF52374">
    <property type="entry name" value="Nucleotidylyl transferase"/>
    <property type="match status" value="1"/>
</dbReference>
<keyword evidence="15" id="KW-1185">Reference proteome</keyword>
<dbReference type="Gene3D" id="3.40.50.620">
    <property type="entry name" value="HUPs"/>
    <property type="match status" value="1"/>
</dbReference>
<evidence type="ECO:0000256" key="4">
    <source>
        <dbReference type="ARBA" id="ARBA00022723"/>
    </source>
</evidence>
<keyword evidence="4" id="KW-0479">Metal-binding</keyword>
<dbReference type="InterPro" id="IPR009080">
    <property type="entry name" value="tRNAsynth_Ia_anticodon-bd"/>
</dbReference>
<evidence type="ECO:0000259" key="13">
    <source>
        <dbReference type="Pfam" id="PF23493"/>
    </source>
</evidence>
<feature type="region of interest" description="Disordered" evidence="11">
    <location>
        <begin position="610"/>
        <end position="633"/>
    </location>
</feature>
<feature type="compositionally biased region" description="Low complexity" evidence="11">
    <location>
        <begin position="66"/>
        <end position="86"/>
    </location>
</feature>
<dbReference type="InterPro" id="IPR014729">
    <property type="entry name" value="Rossmann-like_a/b/a_fold"/>
</dbReference>
<evidence type="ECO:0000256" key="10">
    <source>
        <dbReference type="ARBA" id="ARBA00031499"/>
    </source>
</evidence>
<dbReference type="NCBIfam" id="TIGR00435">
    <property type="entry name" value="cysS"/>
    <property type="match status" value="1"/>
</dbReference>
<proteinExistence type="inferred from homology"/>
<name>A0A830HEM3_9CHLO</name>
<evidence type="ECO:0000256" key="7">
    <source>
        <dbReference type="ARBA" id="ARBA00022840"/>
    </source>
</evidence>
<dbReference type="InterPro" id="IPR015803">
    <property type="entry name" value="Cys-tRNA-ligase"/>
</dbReference>
<dbReference type="Proteomes" id="UP000660262">
    <property type="component" value="Unassembled WGS sequence"/>
</dbReference>
<evidence type="ECO:0000256" key="6">
    <source>
        <dbReference type="ARBA" id="ARBA00022833"/>
    </source>
</evidence>
<organism evidence="14 15">
    <name type="scientific">Pycnococcus provasolii</name>
    <dbReference type="NCBI Taxonomy" id="41880"/>
    <lineage>
        <taxon>Eukaryota</taxon>
        <taxon>Viridiplantae</taxon>
        <taxon>Chlorophyta</taxon>
        <taxon>Pseudoscourfieldiophyceae</taxon>
        <taxon>Pseudoscourfieldiales</taxon>
        <taxon>Pycnococcaceae</taxon>
        <taxon>Pycnococcus</taxon>
    </lineage>
</organism>
<comment type="cofactor">
    <cofactor evidence="1">
        <name>Zn(2+)</name>
        <dbReference type="ChEBI" id="CHEBI:29105"/>
    </cofactor>
</comment>
<feature type="region of interest" description="Disordered" evidence="11">
    <location>
        <begin position="64"/>
        <end position="88"/>
    </location>
</feature>
<evidence type="ECO:0000256" key="9">
    <source>
        <dbReference type="ARBA" id="ARBA00023146"/>
    </source>
</evidence>
<dbReference type="GO" id="GO:0046872">
    <property type="term" value="F:metal ion binding"/>
    <property type="evidence" value="ECO:0007669"/>
    <property type="project" value="UniProtKB-KW"/>
</dbReference>
<dbReference type="EMBL" id="BNJQ01000011">
    <property type="protein sequence ID" value="GHP05816.1"/>
    <property type="molecule type" value="Genomic_DNA"/>
</dbReference>
<keyword evidence="7" id="KW-0067">ATP-binding</keyword>
<evidence type="ECO:0000256" key="3">
    <source>
        <dbReference type="ARBA" id="ARBA00022598"/>
    </source>
</evidence>
<dbReference type="PANTHER" id="PTHR10890">
    <property type="entry name" value="CYSTEINYL-TRNA SYNTHETASE"/>
    <property type="match status" value="1"/>
</dbReference>
<sequence length="633" mass="69698">MLPSSSCFGGFSAGYTRGSMQTTSASRLLSSYAPYHPSSRSRGGGLSFRSRLSFKPRRLVVPPPAAASSALSTTSSTTSTSSSTRSEAFNRDTAPAFQLYNTMARTKQPFLPRPGMQNKVTMYVCGITAYDYSHIGHARAYVCYDVLYRHLTRLGYDVTYARNFTDVDDKIIKRADEIRERDPNDPLGEPVALAAEFSRAFHEDMDKLSCLRPHQEPRATEHIPEMIEFIETMIGNEHAYPASSDDDGVGGDVYFAVDTLPGYGALSGRDPSKDNRAGERIAVDGRKRGPFDFALWKGARKNDSIKWDSPWGLGRPGWHIECTAMIKKTFGGFPIDIHGGGRDLQFPHHENELAQARAGQGRCQCDDPSAASEPDSYARYWVHNGFVNIDNEKMSKSLGNFFTIRDVFERYPPDALRHLLASAQYRTDVSYSDTALEMSCDTLYYTRSTLLDGELALAATIEAGGDDKKANPKEQLAIAATAREACDKAMEDDLNTPMVCAAAVPILKAINDICQTKAGRKMKGRQAALEALLAAAYDTFDRLGFVWGGSDAAEGHRSSLIEYKAAALQRAGLTEGDLSERLSAREEARKNKDYAESDRLRDELAKLGISLQDGKKEEDGSPAWRPVPRTGEA</sequence>
<evidence type="ECO:0000313" key="15">
    <source>
        <dbReference type="Proteomes" id="UP000660262"/>
    </source>
</evidence>
<dbReference type="CDD" id="cd00672">
    <property type="entry name" value="CysRS_core"/>
    <property type="match status" value="1"/>
</dbReference>
<dbReference type="GO" id="GO:0005524">
    <property type="term" value="F:ATP binding"/>
    <property type="evidence" value="ECO:0007669"/>
    <property type="project" value="UniProtKB-KW"/>
</dbReference>
<dbReference type="InterPro" id="IPR056411">
    <property type="entry name" value="CysS_C"/>
</dbReference>
<keyword evidence="5" id="KW-0547">Nucleotide-binding</keyword>
<evidence type="ECO:0000256" key="2">
    <source>
        <dbReference type="ARBA" id="ARBA00012832"/>
    </source>
</evidence>
<dbReference type="GO" id="GO:0005737">
    <property type="term" value="C:cytoplasm"/>
    <property type="evidence" value="ECO:0007669"/>
    <property type="project" value="TreeGrafter"/>
</dbReference>
<dbReference type="OrthoDB" id="438179at2759"/>
<dbReference type="GO" id="GO:0004817">
    <property type="term" value="F:cysteine-tRNA ligase activity"/>
    <property type="evidence" value="ECO:0007669"/>
    <property type="project" value="UniProtKB-EC"/>
</dbReference>
<keyword evidence="6" id="KW-0862">Zinc</keyword>
<evidence type="ECO:0000256" key="5">
    <source>
        <dbReference type="ARBA" id="ARBA00022741"/>
    </source>
</evidence>
<evidence type="ECO:0000313" key="14">
    <source>
        <dbReference type="EMBL" id="GHP05816.1"/>
    </source>
</evidence>
<dbReference type="InterPro" id="IPR024909">
    <property type="entry name" value="Cys-tRNA/MSH_ligase"/>
</dbReference>
<dbReference type="Gene3D" id="1.20.120.1910">
    <property type="entry name" value="Cysteine-tRNA ligase, C-terminal anti-codon recognition domain"/>
    <property type="match status" value="1"/>
</dbReference>
<dbReference type="Pfam" id="PF01406">
    <property type="entry name" value="tRNA-synt_1e"/>
    <property type="match status" value="1"/>
</dbReference>
<evidence type="ECO:0000256" key="1">
    <source>
        <dbReference type="ARBA" id="ARBA00001947"/>
    </source>
</evidence>
<dbReference type="GO" id="GO:0006423">
    <property type="term" value="P:cysteinyl-tRNA aminoacylation"/>
    <property type="evidence" value="ECO:0007669"/>
    <property type="project" value="InterPro"/>
</dbReference>
<comment type="caution">
    <text evidence="14">The sequence shown here is derived from an EMBL/GenBank/DDBJ whole genome shotgun (WGS) entry which is preliminary data.</text>
</comment>
<dbReference type="HAMAP" id="MF_00041">
    <property type="entry name" value="Cys_tRNA_synth"/>
    <property type="match status" value="1"/>
</dbReference>
<keyword evidence="8" id="KW-0648">Protein biosynthesis</keyword>
<dbReference type="SUPFAM" id="SSF47323">
    <property type="entry name" value="Anticodon-binding domain of a subclass of class I aminoacyl-tRNA synthetases"/>
    <property type="match status" value="1"/>
</dbReference>
<keyword evidence="3" id="KW-0436">Ligase</keyword>
<dbReference type="PRINTS" id="PR00983">
    <property type="entry name" value="TRNASYNTHCYS"/>
</dbReference>
<evidence type="ECO:0000256" key="8">
    <source>
        <dbReference type="ARBA" id="ARBA00022917"/>
    </source>
</evidence>